<keyword evidence="4" id="KW-0808">Transferase</keyword>
<dbReference type="EMBL" id="PVWO01000155">
    <property type="protein sequence ID" value="PSB55937.1"/>
    <property type="molecule type" value="Genomic_DNA"/>
</dbReference>
<dbReference type="Pfam" id="PF25487">
    <property type="entry name" value="ETR1_N"/>
    <property type="match status" value="1"/>
</dbReference>
<dbReference type="AlphaFoldDB" id="A0A2T1GEF6"/>
<evidence type="ECO:0000256" key="2">
    <source>
        <dbReference type="ARBA" id="ARBA00012438"/>
    </source>
</evidence>
<dbReference type="PANTHER" id="PTHR43304">
    <property type="entry name" value="PHYTOCHROME-LIKE PROTEIN CPH1"/>
    <property type="match status" value="1"/>
</dbReference>
<dbReference type="GO" id="GO:0000155">
    <property type="term" value="F:phosphorelay sensor kinase activity"/>
    <property type="evidence" value="ECO:0007669"/>
    <property type="project" value="InterPro"/>
</dbReference>
<sequence length="539" mass="61194">MMEYFTNLWMSDLFIPHGHCYLWKTELVGLHLISDLTIAIAYFSIPLTLFHFVEKREDLPFNWIFSLFGAFIILCGTTHLLEIWTLWHPVYWLSGTVKAMTGIVSAYTAVVLVKLIPQALQLPSPAQLAATNQALEQQIRDRELVEAQLQQVNDELEARVAARTLELEASMLLTQNLAERMTLATNAARMGVFDWNIVADKVAWNEYHAKILGYTFGAAEYSYADWERRVHLEDLPAVKVAVELAMNTGTDYSEQYRVIWPDGSIYWIDAFGRFYYNDGRPVRMTGIICDVTERKQTELFLQAQTLKLAKTTALLERRNQELDQFAYIVSHDLKAPLRGIANLSEWIEESLAENIDAEIQEYLNLMRSRVVRMGSLIDGLLDYARVGQTEVSLTTFAIEDLLAEIIDSLNIPASFKFDLPTNLPPIVTNRLLLSQVFANLIGNAYKHHDRTDGHIQITAQLQADLWEFTVTDDGPGIPAADRERVFDIFQTLVERDRQGNTGIGLSIVKKLVHSHGGEIAIESELGRGTTFRFTWSQGS</sequence>
<dbReference type="SMART" id="SM00388">
    <property type="entry name" value="HisKA"/>
    <property type="match status" value="1"/>
</dbReference>
<dbReference type="InterPro" id="IPR052162">
    <property type="entry name" value="Sensor_kinase/Photoreceptor"/>
</dbReference>
<evidence type="ECO:0000256" key="7">
    <source>
        <dbReference type="SAM" id="Coils"/>
    </source>
</evidence>
<evidence type="ECO:0000256" key="5">
    <source>
        <dbReference type="ARBA" id="ARBA00022777"/>
    </source>
</evidence>
<dbReference type="InterPro" id="IPR005467">
    <property type="entry name" value="His_kinase_dom"/>
</dbReference>
<feature type="coiled-coil region" evidence="7">
    <location>
        <begin position="128"/>
        <end position="155"/>
    </location>
</feature>
<evidence type="ECO:0000313" key="11">
    <source>
        <dbReference type="EMBL" id="PSB55937.1"/>
    </source>
</evidence>
<dbReference type="InterPro" id="IPR036097">
    <property type="entry name" value="HisK_dim/P_sf"/>
</dbReference>
<evidence type="ECO:0000256" key="6">
    <source>
        <dbReference type="ARBA" id="ARBA00023012"/>
    </source>
</evidence>
<keyword evidence="7" id="KW-0175">Coiled coil</keyword>
<name>A0A2T1GEF6_9CYAN</name>
<dbReference type="Gene3D" id="2.10.70.100">
    <property type="match status" value="1"/>
</dbReference>
<dbReference type="PROSITE" id="PS50109">
    <property type="entry name" value="HIS_KIN"/>
    <property type="match status" value="1"/>
</dbReference>
<feature type="domain" description="Histidine kinase" evidence="9">
    <location>
        <begin position="328"/>
        <end position="539"/>
    </location>
</feature>
<dbReference type="CDD" id="cd00075">
    <property type="entry name" value="HATPase"/>
    <property type="match status" value="1"/>
</dbReference>
<evidence type="ECO:0000256" key="1">
    <source>
        <dbReference type="ARBA" id="ARBA00000085"/>
    </source>
</evidence>
<dbReference type="Gene3D" id="3.30.450.20">
    <property type="entry name" value="PAS domain"/>
    <property type="match status" value="1"/>
</dbReference>
<dbReference type="Pfam" id="PF08447">
    <property type="entry name" value="PAS_3"/>
    <property type="match status" value="1"/>
</dbReference>
<dbReference type="InterPro" id="IPR036890">
    <property type="entry name" value="HATPase_C_sf"/>
</dbReference>
<dbReference type="EC" id="2.7.13.3" evidence="2"/>
<dbReference type="InterPro" id="IPR000014">
    <property type="entry name" value="PAS"/>
</dbReference>
<evidence type="ECO:0000256" key="4">
    <source>
        <dbReference type="ARBA" id="ARBA00022679"/>
    </source>
</evidence>
<dbReference type="Pfam" id="PF02518">
    <property type="entry name" value="HATPase_c"/>
    <property type="match status" value="1"/>
</dbReference>
<keyword evidence="6" id="KW-0902">Two-component regulatory system</keyword>
<dbReference type="OrthoDB" id="9808408at2"/>
<comment type="catalytic activity">
    <reaction evidence="1">
        <text>ATP + protein L-histidine = ADP + protein N-phospho-L-histidine.</text>
        <dbReference type="EC" id="2.7.13.3"/>
    </reaction>
</comment>
<evidence type="ECO:0000256" key="8">
    <source>
        <dbReference type="SAM" id="Phobius"/>
    </source>
</evidence>
<dbReference type="CDD" id="cd00130">
    <property type="entry name" value="PAS"/>
    <property type="match status" value="1"/>
</dbReference>
<dbReference type="InterPro" id="IPR035965">
    <property type="entry name" value="PAS-like_dom_sf"/>
</dbReference>
<evidence type="ECO:0000256" key="3">
    <source>
        <dbReference type="ARBA" id="ARBA00022553"/>
    </source>
</evidence>
<dbReference type="InterPro" id="IPR003594">
    <property type="entry name" value="HATPase_dom"/>
</dbReference>
<dbReference type="Gene3D" id="3.30.565.10">
    <property type="entry name" value="Histidine kinase-like ATPase, C-terminal domain"/>
    <property type="match status" value="1"/>
</dbReference>
<gene>
    <name evidence="11" type="ORF">C7B77_13495</name>
</gene>
<dbReference type="CDD" id="cd00082">
    <property type="entry name" value="HisKA"/>
    <property type="match status" value="1"/>
</dbReference>
<reference evidence="11 12" key="1">
    <citation type="submission" date="2018-03" db="EMBL/GenBank/DDBJ databases">
        <title>The ancient ancestry and fast evolution of plastids.</title>
        <authorList>
            <person name="Moore K.R."/>
            <person name="Magnabosco C."/>
            <person name="Momper L."/>
            <person name="Gold D.A."/>
            <person name="Bosak T."/>
            <person name="Fournier G.P."/>
        </authorList>
    </citation>
    <scope>NUCLEOTIDE SEQUENCE [LARGE SCALE GENOMIC DNA]</scope>
    <source>
        <strain evidence="11 12">CCALA 037</strain>
    </source>
</reference>
<dbReference type="InterPro" id="IPR013655">
    <property type="entry name" value="PAS_fold_3"/>
</dbReference>
<dbReference type="SMART" id="SM00387">
    <property type="entry name" value="HATPase_c"/>
    <property type="match status" value="1"/>
</dbReference>
<keyword evidence="8" id="KW-0472">Membrane</keyword>
<dbReference type="Proteomes" id="UP000238937">
    <property type="component" value="Unassembled WGS sequence"/>
</dbReference>
<keyword evidence="8" id="KW-1133">Transmembrane helix</keyword>
<feature type="transmembrane region" description="Helical" evidence="8">
    <location>
        <begin position="64"/>
        <end position="84"/>
    </location>
</feature>
<evidence type="ECO:0000259" key="9">
    <source>
        <dbReference type="PROSITE" id="PS50109"/>
    </source>
</evidence>
<dbReference type="InterPro" id="IPR004358">
    <property type="entry name" value="Sig_transdc_His_kin-like_C"/>
</dbReference>
<feature type="transmembrane region" description="Helical" evidence="8">
    <location>
        <begin position="90"/>
        <end position="113"/>
    </location>
</feature>
<keyword evidence="12" id="KW-1185">Reference proteome</keyword>
<dbReference type="InterPro" id="IPR003661">
    <property type="entry name" value="HisK_dim/P_dom"/>
</dbReference>
<keyword evidence="8" id="KW-0812">Transmembrane</keyword>
<dbReference type="InterPro" id="IPR058544">
    <property type="entry name" value="ETR1_N"/>
</dbReference>
<feature type="domain" description="PAC" evidence="10">
    <location>
        <begin position="252"/>
        <end position="303"/>
    </location>
</feature>
<dbReference type="Gene3D" id="1.10.287.130">
    <property type="match status" value="1"/>
</dbReference>
<dbReference type="NCBIfam" id="TIGR00229">
    <property type="entry name" value="sensory_box"/>
    <property type="match status" value="1"/>
</dbReference>
<proteinExistence type="predicted"/>
<keyword evidence="3" id="KW-0597">Phosphoprotein</keyword>
<dbReference type="PRINTS" id="PR00344">
    <property type="entry name" value="BCTRLSENSOR"/>
</dbReference>
<dbReference type="SUPFAM" id="SSF55874">
    <property type="entry name" value="ATPase domain of HSP90 chaperone/DNA topoisomerase II/histidine kinase"/>
    <property type="match status" value="1"/>
</dbReference>
<protein>
    <recommendedName>
        <fullName evidence="2">histidine kinase</fullName>
        <ecNumber evidence="2">2.7.13.3</ecNumber>
    </recommendedName>
</protein>
<dbReference type="InterPro" id="IPR000700">
    <property type="entry name" value="PAS-assoc_C"/>
</dbReference>
<keyword evidence="5" id="KW-0418">Kinase</keyword>
<evidence type="ECO:0000259" key="10">
    <source>
        <dbReference type="PROSITE" id="PS50113"/>
    </source>
</evidence>
<dbReference type="Pfam" id="PF00512">
    <property type="entry name" value="HisKA"/>
    <property type="match status" value="1"/>
</dbReference>
<evidence type="ECO:0000313" key="12">
    <source>
        <dbReference type="Proteomes" id="UP000238937"/>
    </source>
</evidence>
<dbReference type="PROSITE" id="PS50113">
    <property type="entry name" value="PAC"/>
    <property type="match status" value="1"/>
</dbReference>
<organism evidence="11 12">
    <name type="scientific">Chamaesiphon polymorphus CCALA 037</name>
    <dbReference type="NCBI Taxonomy" id="2107692"/>
    <lineage>
        <taxon>Bacteria</taxon>
        <taxon>Bacillati</taxon>
        <taxon>Cyanobacteriota</taxon>
        <taxon>Cyanophyceae</taxon>
        <taxon>Gomontiellales</taxon>
        <taxon>Chamaesiphonaceae</taxon>
        <taxon>Chamaesiphon</taxon>
    </lineage>
</organism>
<dbReference type="SUPFAM" id="SSF55785">
    <property type="entry name" value="PYP-like sensor domain (PAS domain)"/>
    <property type="match status" value="1"/>
</dbReference>
<dbReference type="PANTHER" id="PTHR43304:SF1">
    <property type="entry name" value="PAC DOMAIN-CONTAINING PROTEIN"/>
    <property type="match status" value="1"/>
</dbReference>
<accession>A0A2T1GEF6</accession>
<comment type="caution">
    <text evidence="11">The sequence shown here is derived from an EMBL/GenBank/DDBJ whole genome shotgun (WGS) entry which is preliminary data.</text>
</comment>
<dbReference type="SUPFAM" id="SSF47384">
    <property type="entry name" value="Homodimeric domain of signal transducing histidine kinase"/>
    <property type="match status" value="1"/>
</dbReference>
<feature type="transmembrane region" description="Helical" evidence="8">
    <location>
        <begin position="32"/>
        <end position="52"/>
    </location>
</feature>